<dbReference type="EMBL" id="WNLA01000005">
    <property type="protein sequence ID" value="MTW02652.1"/>
    <property type="molecule type" value="Genomic_DNA"/>
</dbReference>
<name>A0A6L6Q0U5_9BURK</name>
<accession>A0A6L6Q0U5</accession>
<evidence type="ECO:0008006" key="3">
    <source>
        <dbReference type="Google" id="ProtNLM"/>
    </source>
</evidence>
<gene>
    <name evidence="1" type="ORF">GM668_11215</name>
</gene>
<protein>
    <recommendedName>
        <fullName evidence="3">Glycosyltransferase family 1 protein</fullName>
    </recommendedName>
</protein>
<keyword evidence="2" id="KW-1185">Reference proteome</keyword>
<reference evidence="1 2" key="1">
    <citation type="submission" date="2019-11" db="EMBL/GenBank/DDBJ databases">
        <title>Type strains purchased from KCTC, JCM and DSMZ.</title>
        <authorList>
            <person name="Lu H."/>
        </authorList>
    </citation>
    <scope>NUCLEOTIDE SEQUENCE [LARGE SCALE GENOMIC DNA]</scope>
    <source>
        <strain evidence="1 2">KCTC 42409</strain>
    </source>
</reference>
<evidence type="ECO:0000313" key="1">
    <source>
        <dbReference type="EMBL" id="MTW02652.1"/>
    </source>
</evidence>
<dbReference type="Proteomes" id="UP000484015">
    <property type="component" value="Unassembled WGS sequence"/>
</dbReference>
<dbReference type="OrthoDB" id="9816564at2"/>
<evidence type="ECO:0000313" key="2">
    <source>
        <dbReference type="Proteomes" id="UP000484015"/>
    </source>
</evidence>
<organism evidence="1 2">
    <name type="scientific">Pseudoduganella ginsengisoli</name>
    <dbReference type="NCBI Taxonomy" id="1462440"/>
    <lineage>
        <taxon>Bacteria</taxon>
        <taxon>Pseudomonadati</taxon>
        <taxon>Pseudomonadota</taxon>
        <taxon>Betaproteobacteria</taxon>
        <taxon>Burkholderiales</taxon>
        <taxon>Oxalobacteraceae</taxon>
        <taxon>Telluria group</taxon>
        <taxon>Pseudoduganella</taxon>
    </lineage>
</organism>
<sequence>MKTRPYVILTPSYCVSAGVRVMHQLCHELNMLGFDASILITSNISPPGTPVINPLWNTPVINNQARENWEAINNEAIFIAPDDLDGNPLNCKRLVYYVLGRENVAPADDYYRFYYTRAFPMDKTKEVPTLLLLPVDLSLFNANNTPERTQDMVWMGKNPEHWPNRPPNVVPITYKWPPTREELAAHLRQTRYLYTYDAVSCTNTEAVLCGAVVIVKHISYHGWEWTKADMEATEFGIGGFAFDESEAELQRAYDTRIELVQKVRETVASFRPKLLELADHTQWLFKD</sequence>
<comment type="caution">
    <text evidence="1">The sequence shown here is derived from an EMBL/GenBank/DDBJ whole genome shotgun (WGS) entry which is preliminary data.</text>
</comment>
<dbReference type="AlphaFoldDB" id="A0A6L6Q0U5"/>
<dbReference type="RefSeq" id="WP_155439032.1">
    <property type="nucleotide sequence ID" value="NZ_WNLA01000005.1"/>
</dbReference>
<proteinExistence type="predicted"/>